<dbReference type="GO" id="GO:0008270">
    <property type="term" value="F:zinc ion binding"/>
    <property type="evidence" value="ECO:0007669"/>
    <property type="project" value="InterPro"/>
</dbReference>
<dbReference type="PANTHER" id="PTHR47431">
    <property type="entry name" value="ZN(II)2CYS6 TRANSCRIPTION FACTOR (EUROFUNG)-RELATED"/>
    <property type="match status" value="1"/>
</dbReference>
<dbReference type="AlphaFoldDB" id="A0A117NKD3"/>
<dbReference type="STRING" id="48697.A0A117NKD3"/>
<dbReference type="Pfam" id="PF04082">
    <property type="entry name" value="Fungal_trans"/>
    <property type="match status" value="1"/>
</dbReference>
<keyword evidence="1" id="KW-0539">Nucleus</keyword>
<evidence type="ECO:0000313" key="4">
    <source>
        <dbReference type="Proteomes" id="UP000055045"/>
    </source>
</evidence>
<protein>
    <recommendedName>
        <fullName evidence="2">Xylanolytic transcriptional activator regulatory domain-containing protein</fullName>
    </recommendedName>
</protein>
<proteinExistence type="predicted"/>
<reference evidence="3 4" key="1">
    <citation type="submission" date="2015-10" db="EMBL/GenBank/DDBJ databases">
        <title>Genome sequencing of Penicillium freii.</title>
        <authorList>
            <person name="Nguyen H.D."/>
            <person name="Visagie C.M."/>
            <person name="Seifert K.A."/>
        </authorList>
    </citation>
    <scope>NUCLEOTIDE SEQUENCE [LARGE SCALE GENOMIC DNA]</scope>
    <source>
        <strain evidence="3 4">DAOM 242723</strain>
    </source>
</reference>
<dbReference type="Proteomes" id="UP000055045">
    <property type="component" value="Unassembled WGS sequence"/>
</dbReference>
<name>A0A117NKD3_PENFR</name>
<dbReference type="PANTHER" id="PTHR47431:SF4">
    <property type="entry name" value="ZN(II)2CYS6 TRANSCRIPTION FACTOR (EUROFUNG)"/>
    <property type="match status" value="1"/>
</dbReference>
<gene>
    <name evidence="3" type="ORF">ACN42_g11356</name>
</gene>
<evidence type="ECO:0000313" key="3">
    <source>
        <dbReference type="EMBL" id="KUM55880.1"/>
    </source>
</evidence>
<dbReference type="GO" id="GO:0003677">
    <property type="term" value="F:DNA binding"/>
    <property type="evidence" value="ECO:0007669"/>
    <property type="project" value="InterPro"/>
</dbReference>
<evidence type="ECO:0000256" key="1">
    <source>
        <dbReference type="ARBA" id="ARBA00023242"/>
    </source>
</evidence>
<comment type="caution">
    <text evidence="3">The sequence shown here is derived from an EMBL/GenBank/DDBJ whole genome shotgun (WGS) entry which is preliminary data.</text>
</comment>
<sequence>MLDEQLVDVVDGFVVQTTLLMALTKSMCAERAASEALLAKAIEQARLIGMNTKAFADVAAENDPVLAESWRRTWWMLYLSDQNFSVIRYDFITSIYDTDHDVDLPCDDLNYCSTAEILCSDLEASILGWFVMLPPDDWQLAVQPVLLDQLMFQAHMMMYTALAYIHRPLSNLQHDPAEDLSSCGTPPPPLVSSTITMGAFSHRTHSDKLFEAVRNQNQCLTILPLGAAQLSPFLICMIACCTIAYLVACKSGFKPHEVEVARSRIRVCLGTLKHYEDIWPRAKNILHELRVIANALIQEDSVPLPPSTGFDLLAEQDAMVANLFDGEWFNALGTMT</sequence>
<dbReference type="EMBL" id="LLXE01000608">
    <property type="protein sequence ID" value="KUM55880.1"/>
    <property type="molecule type" value="Genomic_DNA"/>
</dbReference>
<dbReference type="InterPro" id="IPR007219">
    <property type="entry name" value="XnlR_reg_dom"/>
</dbReference>
<keyword evidence="4" id="KW-1185">Reference proteome</keyword>
<accession>A0A117NKD3</accession>
<dbReference type="GO" id="GO:0006351">
    <property type="term" value="P:DNA-templated transcription"/>
    <property type="evidence" value="ECO:0007669"/>
    <property type="project" value="InterPro"/>
</dbReference>
<feature type="domain" description="Xylanolytic transcriptional activator regulatory" evidence="2">
    <location>
        <begin position="14"/>
        <end position="109"/>
    </location>
</feature>
<evidence type="ECO:0000259" key="2">
    <source>
        <dbReference type="Pfam" id="PF04082"/>
    </source>
</evidence>
<dbReference type="CDD" id="cd12148">
    <property type="entry name" value="fungal_TF_MHR"/>
    <property type="match status" value="1"/>
</dbReference>
<organism evidence="3 4">
    <name type="scientific">Penicillium freii</name>
    <dbReference type="NCBI Taxonomy" id="48697"/>
    <lineage>
        <taxon>Eukaryota</taxon>
        <taxon>Fungi</taxon>
        <taxon>Dikarya</taxon>
        <taxon>Ascomycota</taxon>
        <taxon>Pezizomycotina</taxon>
        <taxon>Eurotiomycetes</taxon>
        <taxon>Eurotiomycetidae</taxon>
        <taxon>Eurotiales</taxon>
        <taxon>Aspergillaceae</taxon>
        <taxon>Penicillium</taxon>
    </lineage>
</organism>